<reference evidence="9" key="1">
    <citation type="submission" date="2022-08" db="EMBL/GenBank/DDBJ databases">
        <title>Novel sulfate-reducing endosymbionts in the free-living metamonad Anaeramoeba.</title>
        <authorList>
            <person name="Jerlstrom-Hultqvist J."/>
            <person name="Cepicka I."/>
            <person name="Gallot-Lavallee L."/>
            <person name="Salas-Leiva D."/>
            <person name="Curtis B.A."/>
            <person name="Zahonova K."/>
            <person name="Pipaliya S."/>
            <person name="Dacks J."/>
            <person name="Roger A.J."/>
        </authorList>
    </citation>
    <scope>NUCLEOTIDE SEQUENCE</scope>
    <source>
        <strain evidence="9">Schooner1</strain>
    </source>
</reference>
<evidence type="ECO:0000259" key="7">
    <source>
        <dbReference type="Pfam" id="PF06664"/>
    </source>
</evidence>
<evidence type="ECO:0000256" key="1">
    <source>
        <dbReference type="ARBA" id="ARBA00004141"/>
    </source>
</evidence>
<gene>
    <name evidence="8" type="ORF">M0812_05532</name>
    <name evidence="9" type="ORF">M0813_19703</name>
</gene>
<feature type="transmembrane region" description="Helical" evidence="6">
    <location>
        <begin position="211"/>
        <end position="228"/>
    </location>
</feature>
<sequence length="335" mass="39318">MLQEKLKKRQGISLVVLIYLLVIAVILLFALTSPINHEFKKYSQEISQTNQNVTFHLKEMSKLNMVWLTIRFESKADLGINLEIVLDLRLYGSKSQNQEYSYIQKLHQKLNISCPLSNEKKIVCSRKNIFYLPILDYQNYKFEANLTNEKMTSYLSEASFCVHTINETMTIIDIALRYFFIVVFIVLLIFFTYRKKKSPPNSLKIEQKSTTILMIGMIFFLGPLHIFFHTSHNIAWKILEVLFESIFITLILIYLLCTTDGLRVKSFNRKRYSIIFLLSETRFKESFFFLELTPLFSSTIWVLSFSFFYLPMQPDTDGDEEKEEGDSLVTTDTSF</sequence>
<keyword evidence="11" id="KW-1185">Reference proteome</keyword>
<evidence type="ECO:0000313" key="9">
    <source>
        <dbReference type="EMBL" id="KAJ6245943.1"/>
    </source>
</evidence>
<organism evidence="8 10">
    <name type="scientific">Anaeramoeba flamelloides</name>
    <dbReference type="NCBI Taxonomy" id="1746091"/>
    <lineage>
        <taxon>Eukaryota</taxon>
        <taxon>Metamonada</taxon>
        <taxon>Anaeramoebidae</taxon>
        <taxon>Anaeramoeba</taxon>
    </lineage>
</organism>
<evidence type="ECO:0000256" key="2">
    <source>
        <dbReference type="ARBA" id="ARBA00022692"/>
    </source>
</evidence>
<dbReference type="GO" id="GO:0015643">
    <property type="term" value="F:toxic substance binding"/>
    <property type="evidence" value="ECO:0007669"/>
    <property type="project" value="InterPro"/>
</dbReference>
<keyword evidence="4 6" id="KW-0472">Membrane</keyword>
<feature type="compositionally biased region" description="Acidic residues" evidence="5">
    <location>
        <begin position="316"/>
        <end position="326"/>
    </location>
</feature>
<dbReference type="InterPro" id="IPR047843">
    <property type="entry name" value="WLS-like_TM"/>
</dbReference>
<evidence type="ECO:0000256" key="4">
    <source>
        <dbReference type="ARBA" id="ARBA00023136"/>
    </source>
</evidence>
<dbReference type="Pfam" id="PF06664">
    <property type="entry name" value="WLS-like_TM"/>
    <property type="match status" value="1"/>
</dbReference>
<evidence type="ECO:0000256" key="5">
    <source>
        <dbReference type="SAM" id="MobiDB-lite"/>
    </source>
</evidence>
<feature type="region of interest" description="Disordered" evidence="5">
    <location>
        <begin position="316"/>
        <end position="335"/>
    </location>
</feature>
<dbReference type="Proteomes" id="UP001150062">
    <property type="component" value="Unassembled WGS sequence"/>
</dbReference>
<evidence type="ECO:0000313" key="8">
    <source>
        <dbReference type="EMBL" id="KAJ3449385.1"/>
    </source>
</evidence>
<dbReference type="EMBL" id="JANTQA010000012">
    <property type="protein sequence ID" value="KAJ3449385.1"/>
    <property type="molecule type" value="Genomic_DNA"/>
</dbReference>
<keyword evidence="3 6" id="KW-1133">Transmembrane helix</keyword>
<proteinExistence type="predicted"/>
<feature type="transmembrane region" description="Helical" evidence="6">
    <location>
        <begin position="234"/>
        <end position="257"/>
    </location>
</feature>
<feature type="domain" description="Wntless-like transmembrane" evidence="7">
    <location>
        <begin position="167"/>
        <end position="274"/>
    </location>
</feature>
<comment type="caution">
    <text evidence="8">The sequence shown here is derived from an EMBL/GenBank/DDBJ whole genome shotgun (WGS) entry which is preliminary data.</text>
</comment>
<reference evidence="8" key="2">
    <citation type="submission" date="2022-08" db="EMBL/GenBank/DDBJ databases">
        <title>Novel sulphate-reducing endosymbionts in the free-living metamonad Anaeramoeba.</title>
        <authorList>
            <person name="Jerlstrom-Hultqvist J."/>
            <person name="Cepicka I."/>
            <person name="Gallot-Lavallee L."/>
            <person name="Salas-Leiva D."/>
            <person name="Curtis B.A."/>
            <person name="Zahonova K."/>
            <person name="Pipaliya S."/>
            <person name="Dacks J."/>
            <person name="Roger A.J."/>
        </authorList>
    </citation>
    <scope>NUCLEOTIDE SEQUENCE</scope>
    <source>
        <strain evidence="8">Busselton2</strain>
    </source>
</reference>
<evidence type="ECO:0000313" key="10">
    <source>
        <dbReference type="Proteomes" id="UP001146793"/>
    </source>
</evidence>
<protein>
    <submittedName>
        <fullName evidence="8">Transmembrane protein</fullName>
    </submittedName>
</protein>
<dbReference type="PANTHER" id="PTHR31918:SF1">
    <property type="entry name" value="TRANSMEMBRANE PROTEIN 181"/>
    <property type="match status" value="1"/>
</dbReference>
<evidence type="ECO:0000313" key="11">
    <source>
        <dbReference type="Proteomes" id="UP001150062"/>
    </source>
</evidence>
<dbReference type="InterPro" id="IPR040416">
    <property type="entry name" value="TMEM181"/>
</dbReference>
<feature type="transmembrane region" description="Helical" evidence="6">
    <location>
        <begin position="174"/>
        <end position="191"/>
    </location>
</feature>
<evidence type="ECO:0000256" key="3">
    <source>
        <dbReference type="ARBA" id="ARBA00022989"/>
    </source>
</evidence>
<name>A0AAV8A9A8_9EUKA</name>
<evidence type="ECO:0000256" key="6">
    <source>
        <dbReference type="SAM" id="Phobius"/>
    </source>
</evidence>
<dbReference type="AlphaFoldDB" id="A0AAV8A9A8"/>
<comment type="subcellular location">
    <subcellularLocation>
        <location evidence="1">Membrane</location>
        <topology evidence="1">Multi-pass membrane protein</topology>
    </subcellularLocation>
</comment>
<dbReference type="Proteomes" id="UP001146793">
    <property type="component" value="Unassembled WGS sequence"/>
</dbReference>
<keyword evidence="2 6" id="KW-0812">Transmembrane</keyword>
<dbReference type="GO" id="GO:0016020">
    <property type="term" value="C:membrane"/>
    <property type="evidence" value="ECO:0007669"/>
    <property type="project" value="UniProtKB-SubCell"/>
</dbReference>
<accession>A0AAV8A9A8</accession>
<dbReference type="PANTHER" id="PTHR31918">
    <property type="entry name" value="TRANSMEMBRANE PROTEIN 181"/>
    <property type="match status" value="1"/>
</dbReference>
<dbReference type="EMBL" id="JAOAOG010000140">
    <property type="protein sequence ID" value="KAJ6245943.1"/>
    <property type="molecule type" value="Genomic_DNA"/>
</dbReference>
<feature type="transmembrane region" description="Helical" evidence="6">
    <location>
        <begin position="287"/>
        <end position="310"/>
    </location>
</feature>
<feature type="transmembrane region" description="Helical" evidence="6">
    <location>
        <begin position="12"/>
        <end position="31"/>
    </location>
</feature>